<dbReference type="Proteomes" id="UP000244910">
    <property type="component" value="Chromosome"/>
</dbReference>
<dbReference type="AlphaFoldDB" id="A0A2U8DMB6"/>
<name>A0A2U8DMB6_9CLOT</name>
<dbReference type="RefSeq" id="WP_032076779.1">
    <property type="nucleotide sequence ID" value="NZ_CP020953.1"/>
</dbReference>
<gene>
    <name evidence="1" type="ORF">B9W14_03450</name>
</gene>
<reference evidence="2" key="1">
    <citation type="submission" date="2017-04" db="EMBL/GenBank/DDBJ databases">
        <authorList>
            <person name="Song Y."/>
            <person name="Cho B.-K."/>
        </authorList>
    </citation>
    <scope>NUCLEOTIDE SEQUENCE [LARGE SCALE GENOMIC DNA]</scope>
    <source>
        <strain evidence="2">SL1</strain>
    </source>
</reference>
<organism evidence="1 2">
    <name type="scientific">Clostridium drakei</name>
    <dbReference type="NCBI Taxonomy" id="332101"/>
    <lineage>
        <taxon>Bacteria</taxon>
        <taxon>Bacillati</taxon>
        <taxon>Bacillota</taxon>
        <taxon>Clostridia</taxon>
        <taxon>Eubacteriales</taxon>
        <taxon>Clostridiaceae</taxon>
        <taxon>Clostridium</taxon>
    </lineage>
</organism>
<protein>
    <submittedName>
        <fullName evidence="1">Uncharacterized protein</fullName>
    </submittedName>
</protein>
<keyword evidence="2" id="KW-1185">Reference proteome</keyword>
<dbReference type="KEGG" id="cdrk:B9W14_03450"/>
<sequence length="87" mass="10218">MSSTSKCPNGICSGQPTSIFISYYYNKEDKFTNKLEMEVNNEIRYLENVPDSILSSIQNTQYFSNITVWYKDKNNKIVRIKIEHPEE</sequence>
<evidence type="ECO:0000313" key="2">
    <source>
        <dbReference type="Proteomes" id="UP000244910"/>
    </source>
</evidence>
<evidence type="ECO:0000313" key="1">
    <source>
        <dbReference type="EMBL" id="AWI03575.1"/>
    </source>
</evidence>
<accession>A0A2U8DMB6</accession>
<proteinExistence type="predicted"/>
<dbReference type="EMBL" id="CP020953">
    <property type="protein sequence ID" value="AWI03575.1"/>
    <property type="molecule type" value="Genomic_DNA"/>
</dbReference>